<evidence type="ECO:0000313" key="4">
    <source>
        <dbReference type="Proteomes" id="UP000460135"/>
    </source>
</evidence>
<reference evidence="2 3" key="1">
    <citation type="submission" date="2018-08" db="EMBL/GenBank/DDBJ databases">
        <title>A genome reference for cultivated species of the human gut microbiota.</title>
        <authorList>
            <person name="Zou Y."/>
            <person name="Xue W."/>
            <person name="Luo G."/>
        </authorList>
    </citation>
    <scope>NUCLEOTIDE SEQUENCE [LARGE SCALE GENOMIC DNA]</scope>
    <source>
        <strain evidence="2 3">AF20-9LB</strain>
    </source>
</reference>
<name>A0A395W2Z5_BACOV</name>
<accession>A0A395W2Z5</accession>
<evidence type="ECO:0000313" key="1">
    <source>
        <dbReference type="EMBL" id="KAA3807594.1"/>
    </source>
</evidence>
<sequence length="92" mass="10237">MNDNQGNSVNLITTSHENSTIGLGSYQIGKYTRLGFQVIRADHIHPGIGRTTPSKDNADIGNAKNILEDSPKAVFRILNNGKYYDYTNKVRK</sequence>
<dbReference type="GeneID" id="29453857"/>
<protein>
    <submittedName>
        <fullName evidence="2">Uncharacterized protein</fullName>
    </submittedName>
</protein>
<evidence type="ECO:0000313" key="2">
    <source>
        <dbReference type="EMBL" id="RGS85523.1"/>
    </source>
</evidence>
<dbReference type="Proteomes" id="UP000460135">
    <property type="component" value="Unassembled WGS sequence"/>
</dbReference>
<evidence type="ECO:0000313" key="3">
    <source>
        <dbReference type="Proteomes" id="UP000266492"/>
    </source>
</evidence>
<comment type="caution">
    <text evidence="2">The sequence shown here is derived from an EMBL/GenBank/DDBJ whole genome shotgun (WGS) entry which is preliminary data.</text>
</comment>
<dbReference type="EMBL" id="VWLX01000003">
    <property type="protein sequence ID" value="KAA3807594.1"/>
    <property type="molecule type" value="Genomic_DNA"/>
</dbReference>
<dbReference type="EMBL" id="QRVZ01000004">
    <property type="protein sequence ID" value="RGS85523.1"/>
    <property type="molecule type" value="Genomic_DNA"/>
</dbReference>
<reference evidence="1 4" key="2">
    <citation type="journal article" date="2019" name="Nat. Med.">
        <title>A library of human gut bacterial isolates paired with longitudinal multiomics data enables mechanistic microbiome research.</title>
        <authorList>
            <person name="Poyet M."/>
            <person name="Groussin M."/>
            <person name="Gibbons S.M."/>
            <person name="Avila-Pacheco J."/>
            <person name="Jiang X."/>
            <person name="Kearney S.M."/>
            <person name="Perrotta A.R."/>
            <person name="Berdy B."/>
            <person name="Zhao S."/>
            <person name="Lieberman T.D."/>
            <person name="Swanson P.K."/>
            <person name="Smith M."/>
            <person name="Roesemann S."/>
            <person name="Alexander J.E."/>
            <person name="Rich S.A."/>
            <person name="Livny J."/>
            <person name="Vlamakis H."/>
            <person name="Clish C."/>
            <person name="Bullock K."/>
            <person name="Deik A."/>
            <person name="Scott J."/>
            <person name="Pierce K.A."/>
            <person name="Xavier R.J."/>
            <person name="Alm E.J."/>
        </authorList>
    </citation>
    <scope>NUCLEOTIDE SEQUENCE [LARGE SCALE GENOMIC DNA]</scope>
    <source>
        <strain evidence="1 4">BIOML-A183</strain>
    </source>
</reference>
<dbReference type="RefSeq" id="WP_004298867.1">
    <property type="nucleotide sequence ID" value="NZ_CAKJZA010000004.1"/>
</dbReference>
<organism evidence="2 3">
    <name type="scientific">Bacteroides ovatus</name>
    <dbReference type="NCBI Taxonomy" id="28116"/>
    <lineage>
        <taxon>Bacteria</taxon>
        <taxon>Pseudomonadati</taxon>
        <taxon>Bacteroidota</taxon>
        <taxon>Bacteroidia</taxon>
        <taxon>Bacteroidales</taxon>
        <taxon>Bacteroidaceae</taxon>
        <taxon>Bacteroides</taxon>
    </lineage>
</organism>
<proteinExistence type="predicted"/>
<dbReference type="KEGG" id="boa:Bovatus_03287"/>
<dbReference type="Proteomes" id="UP000266492">
    <property type="component" value="Unassembled WGS sequence"/>
</dbReference>
<dbReference type="AlphaFoldDB" id="A0A395W2Z5"/>
<gene>
    <name evidence="2" type="ORF">DWX70_06850</name>
    <name evidence="1" type="ORF">F3F51_04750</name>
</gene>